<dbReference type="PANTHER" id="PTHR13929">
    <property type="entry name" value="1,4-DIHYDROXY-2-NAPHTHOATE OCTAPRENYLTRANSFERASE"/>
    <property type="match status" value="1"/>
</dbReference>
<protein>
    <recommendedName>
        <fullName evidence="8 9">1,4-dihydroxy-2-naphthoate octaprenyltransferase</fullName>
        <shortName evidence="8">DHNA-octaprenyltransferase</shortName>
        <ecNumber evidence="8 9">2.5.1.74</ecNumber>
    </recommendedName>
</protein>
<evidence type="ECO:0000256" key="1">
    <source>
        <dbReference type="ARBA" id="ARBA00004141"/>
    </source>
</evidence>
<dbReference type="KEGG" id="aiq:Azoinq_13330"/>
<dbReference type="Proteomes" id="UP000683428">
    <property type="component" value="Chromosome"/>
</dbReference>
<evidence type="ECO:0000256" key="7">
    <source>
        <dbReference type="ARBA" id="ARBA00023136"/>
    </source>
</evidence>
<evidence type="ECO:0000256" key="5">
    <source>
        <dbReference type="ARBA" id="ARBA00022692"/>
    </source>
</evidence>
<dbReference type="HAMAP" id="MF_01937">
    <property type="entry name" value="MenA_1"/>
    <property type="match status" value="1"/>
</dbReference>
<feature type="transmembrane region" description="Helical" evidence="8">
    <location>
        <begin position="107"/>
        <end position="123"/>
    </location>
</feature>
<comment type="similarity">
    <text evidence="8">Belongs to the MenA family. Type 1 subfamily.</text>
</comment>
<name>A0A975SLY9_9RHOO</name>
<comment type="subcellular location">
    <subcellularLocation>
        <location evidence="8">Cell membrane</location>
        <topology evidence="8">Multi-pass membrane protein</topology>
    </subcellularLocation>
    <subcellularLocation>
        <location evidence="1">Membrane</location>
        <topology evidence="1">Multi-pass membrane protein</topology>
    </subcellularLocation>
</comment>
<comment type="function">
    <text evidence="8">Conversion of 1,4-dihydroxy-2-naphthoate (DHNA) to demethylmenaquinone (DMK).</text>
</comment>
<evidence type="ECO:0000313" key="11">
    <source>
        <dbReference type="Proteomes" id="UP000683428"/>
    </source>
</evidence>
<evidence type="ECO:0000256" key="6">
    <source>
        <dbReference type="ARBA" id="ARBA00022989"/>
    </source>
</evidence>
<gene>
    <name evidence="8 10" type="primary">menA</name>
    <name evidence="10" type="ORF">Azoinq_13330</name>
</gene>
<comment type="pathway">
    <text evidence="8">Quinol/quinone metabolism; menaquinone biosynthesis; menaquinol from 1,4-dihydroxy-2-naphthoate: step 1/2.</text>
</comment>
<dbReference type="EC" id="2.5.1.74" evidence="8 9"/>
<dbReference type="PIRSF" id="PIRSF005355">
    <property type="entry name" value="UBIAD1"/>
    <property type="match status" value="1"/>
</dbReference>
<feature type="transmembrane region" description="Helical" evidence="8">
    <location>
        <begin position="32"/>
        <end position="51"/>
    </location>
</feature>
<keyword evidence="2 8" id="KW-0474">Menaquinone biosynthesis</keyword>
<dbReference type="Pfam" id="PF01040">
    <property type="entry name" value="UbiA"/>
    <property type="match status" value="1"/>
</dbReference>
<keyword evidence="7 8" id="KW-0472">Membrane</keyword>
<dbReference type="InterPro" id="IPR026046">
    <property type="entry name" value="UBIAD1"/>
</dbReference>
<keyword evidence="3 8" id="KW-1003">Cell membrane</keyword>
<dbReference type="PANTHER" id="PTHR13929:SF0">
    <property type="entry name" value="UBIA PRENYLTRANSFERASE DOMAIN-CONTAINING PROTEIN 1"/>
    <property type="match status" value="1"/>
</dbReference>
<sequence>MGIRPKTLSISLAPVFLGSALAFWNQRAFVGWVLGLSLVAALFIQAATNLLNDAGDGESGTDTPDRLGPPRVVALGWASPAQVKAWAYALMLAAFVLGIALVRQGGWPIVGLGLASLVAGWAYTHGPYPISRSPLGELFVCLFFGLGAVAGTYYLQTLTLSPSALVLGTLQGALAAAVIVVNNTRDREEDQKAGRKTLAVLGGRLFCCREYGVLLLLPCLSAALWAFCVGVAWAAWGALACSLWGVVLVRRFFLARGGAEFNSLLAATAQFQLLFGALISLGIMADVIFK</sequence>
<dbReference type="RefSeq" id="WP_216128410.1">
    <property type="nucleotide sequence ID" value="NZ_CP064782.1"/>
</dbReference>
<feature type="transmembrane region" description="Helical" evidence="8">
    <location>
        <begin position="265"/>
        <end position="289"/>
    </location>
</feature>
<feature type="transmembrane region" description="Helical" evidence="8">
    <location>
        <begin position="135"/>
        <end position="155"/>
    </location>
</feature>
<dbReference type="GO" id="GO:0042371">
    <property type="term" value="P:vitamin K biosynthetic process"/>
    <property type="evidence" value="ECO:0007669"/>
    <property type="project" value="TreeGrafter"/>
</dbReference>
<evidence type="ECO:0000313" key="10">
    <source>
        <dbReference type="EMBL" id="QWT48793.1"/>
    </source>
</evidence>
<feature type="transmembrane region" description="Helical" evidence="8">
    <location>
        <begin position="201"/>
        <end position="227"/>
    </location>
</feature>
<evidence type="ECO:0000256" key="4">
    <source>
        <dbReference type="ARBA" id="ARBA00022679"/>
    </source>
</evidence>
<accession>A0A975SLY9</accession>
<dbReference type="NCBIfam" id="TIGR00751">
    <property type="entry name" value="menA"/>
    <property type="match status" value="1"/>
</dbReference>
<keyword evidence="11" id="KW-1185">Reference proteome</keyword>
<dbReference type="InterPro" id="IPR004657">
    <property type="entry name" value="MenA"/>
</dbReference>
<dbReference type="EMBL" id="CP064782">
    <property type="protein sequence ID" value="QWT48793.1"/>
    <property type="molecule type" value="Genomic_DNA"/>
</dbReference>
<proteinExistence type="inferred from homology"/>
<evidence type="ECO:0000256" key="2">
    <source>
        <dbReference type="ARBA" id="ARBA00022428"/>
    </source>
</evidence>
<feature type="transmembrane region" description="Helical" evidence="8">
    <location>
        <begin position="161"/>
        <end position="181"/>
    </location>
</feature>
<dbReference type="GO" id="GO:0005886">
    <property type="term" value="C:plasma membrane"/>
    <property type="evidence" value="ECO:0007669"/>
    <property type="project" value="UniProtKB-SubCell"/>
</dbReference>
<organism evidence="10 11">
    <name type="scientific">Azospira inquinata</name>
    <dbReference type="NCBI Taxonomy" id="2785627"/>
    <lineage>
        <taxon>Bacteria</taxon>
        <taxon>Pseudomonadati</taxon>
        <taxon>Pseudomonadota</taxon>
        <taxon>Betaproteobacteria</taxon>
        <taxon>Rhodocyclales</taxon>
        <taxon>Rhodocyclaceae</taxon>
        <taxon>Azospira</taxon>
    </lineage>
</organism>
<feature type="transmembrane region" description="Helical" evidence="8">
    <location>
        <begin position="85"/>
        <end position="101"/>
    </location>
</feature>
<evidence type="ECO:0000256" key="8">
    <source>
        <dbReference type="HAMAP-Rule" id="MF_01937"/>
    </source>
</evidence>
<comment type="catalytic activity">
    <reaction evidence="8">
        <text>an all-trans-polyprenyl diphosphate + 1,4-dihydroxy-2-naphthoate + H(+) = a 2-demethylmenaquinol + CO2 + diphosphate</text>
        <dbReference type="Rhea" id="RHEA:26478"/>
        <dbReference type="Rhea" id="RHEA-COMP:9563"/>
        <dbReference type="Rhea" id="RHEA-COMP:9564"/>
        <dbReference type="ChEBI" id="CHEBI:11173"/>
        <dbReference type="ChEBI" id="CHEBI:15378"/>
        <dbReference type="ChEBI" id="CHEBI:16526"/>
        <dbReference type="ChEBI" id="CHEBI:33019"/>
        <dbReference type="ChEBI" id="CHEBI:55437"/>
        <dbReference type="ChEBI" id="CHEBI:58914"/>
        <dbReference type="EC" id="2.5.1.74"/>
    </reaction>
</comment>
<dbReference type="GO" id="GO:0046428">
    <property type="term" value="F:1,4-dihydroxy-2-naphthoate polyprenyltransferase activity"/>
    <property type="evidence" value="ECO:0007669"/>
    <property type="project" value="UniProtKB-UniRule"/>
</dbReference>
<dbReference type="AlphaFoldDB" id="A0A975SLY9"/>
<keyword evidence="4 8" id="KW-0808">Transferase</keyword>
<evidence type="ECO:0000256" key="9">
    <source>
        <dbReference type="NCBIfam" id="TIGR00751"/>
    </source>
</evidence>
<dbReference type="CDD" id="cd13962">
    <property type="entry name" value="PT_UbiA_UBIAD1"/>
    <property type="match status" value="1"/>
</dbReference>
<keyword evidence="6 8" id="KW-1133">Transmembrane helix</keyword>
<feature type="transmembrane region" description="Helical" evidence="8">
    <location>
        <begin position="233"/>
        <end position="253"/>
    </location>
</feature>
<dbReference type="GO" id="GO:0009234">
    <property type="term" value="P:menaquinone biosynthetic process"/>
    <property type="evidence" value="ECO:0007669"/>
    <property type="project" value="UniProtKB-UniRule"/>
</dbReference>
<evidence type="ECO:0000256" key="3">
    <source>
        <dbReference type="ARBA" id="ARBA00022475"/>
    </source>
</evidence>
<keyword evidence="5 8" id="KW-0812">Transmembrane</keyword>
<dbReference type="InterPro" id="IPR000537">
    <property type="entry name" value="UbiA_prenyltransferase"/>
</dbReference>
<reference evidence="10" key="1">
    <citation type="submission" date="2020-11" db="EMBL/GenBank/DDBJ databases">
        <title>Azospira inquinata sp. nov.</title>
        <authorList>
            <person name="Moe W.M."/>
            <person name="Mikes M.C."/>
        </authorList>
    </citation>
    <scope>NUCLEOTIDE SEQUENCE</scope>
    <source>
        <strain evidence="10">Azo-3</strain>
    </source>
</reference>